<dbReference type="InterPro" id="IPR050194">
    <property type="entry name" value="Glycosyltransferase_grp1"/>
</dbReference>
<accession>A0A938BQU7</accession>
<evidence type="ECO:0000313" key="1">
    <source>
        <dbReference type="EMBL" id="MBM3317582.1"/>
    </source>
</evidence>
<protein>
    <submittedName>
        <fullName evidence="1">Glycosyltransferase</fullName>
    </submittedName>
</protein>
<dbReference type="Pfam" id="PF13692">
    <property type="entry name" value="Glyco_trans_1_4"/>
    <property type="match status" value="1"/>
</dbReference>
<dbReference type="Proteomes" id="UP000748308">
    <property type="component" value="Unassembled WGS sequence"/>
</dbReference>
<gene>
    <name evidence="1" type="ORF">FJY75_06985</name>
</gene>
<name>A0A938BQU7_UNCEI</name>
<organism evidence="1 2">
    <name type="scientific">Eiseniibacteriota bacterium</name>
    <dbReference type="NCBI Taxonomy" id="2212470"/>
    <lineage>
        <taxon>Bacteria</taxon>
        <taxon>Candidatus Eiseniibacteriota</taxon>
    </lineage>
</organism>
<dbReference type="PANTHER" id="PTHR45947:SF3">
    <property type="entry name" value="SULFOQUINOVOSYL TRANSFERASE SQD2"/>
    <property type="match status" value="1"/>
</dbReference>
<dbReference type="EMBL" id="VGIY01000147">
    <property type="protein sequence ID" value="MBM3317582.1"/>
    <property type="molecule type" value="Genomic_DNA"/>
</dbReference>
<dbReference type="AlphaFoldDB" id="A0A938BQU7"/>
<comment type="caution">
    <text evidence="1">The sequence shown here is derived from an EMBL/GenBank/DDBJ whole genome shotgun (WGS) entry which is preliminary data.</text>
</comment>
<reference evidence="1" key="1">
    <citation type="submission" date="2019-03" db="EMBL/GenBank/DDBJ databases">
        <title>Lake Tanganyika Metagenome-Assembled Genomes (MAGs).</title>
        <authorList>
            <person name="Tran P."/>
        </authorList>
    </citation>
    <scope>NUCLEOTIDE SEQUENCE</scope>
    <source>
        <strain evidence="1">M_DeepCast_400m_m2_100</strain>
    </source>
</reference>
<dbReference type="Gene3D" id="3.40.50.2000">
    <property type="entry name" value="Glycogen Phosphorylase B"/>
    <property type="match status" value="2"/>
</dbReference>
<sequence length="412" mass="44806">MDVLFVGSQPFAGMNRRPQQLARGLAAAGRRVVYLDPAHPFGLQGDAGGFAPEAPGASGVTAPAQRLWVVPPRGGARPGRWGWDSRAGWKAWASQVAALLAEGFSGTLFGVRAAGQPGEAVPSDFRPQAAIVDHPAMLSTVRAALPATLVFDCLEDPPAPARSRTLAAAYEEELERGLALVDGIVAVNRYLLESWERRLRPEAARTVIEHGVDAALFRPANEELRRLARERLGLPAERRVAAFLGRIDARISFEDLEHILETDPGMHLLLLGEVGSEGEAILRRLARGRVTALGLLRQSEAAALLPAADLLLIPYRREPEMETLRGLKLYEYLATGLPVVASFRRGLKALRELLYLYTTWGELDEALRRACAEPSDGELRSGRIAVAREADWTLRAAAFSAFLEQAARSRPA</sequence>
<dbReference type="SUPFAM" id="SSF53756">
    <property type="entry name" value="UDP-Glycosyltransferase/glycogen phosphorylase"/>
    <property type="match status" value="1"/>
</dbReference>
<dbReference type="PANTHER" id="PTHR45947">
    <property type="entry name" value="SULFOQUINOVOSYL TRANSFERASE SQD2"/>
    <property type="match status" value="1"/>
</dbReference>
<proteinExistence type="predicted"/>
<dbReference type="GO" id="GO:0016757">
    <property type="term" value="F:glycosyltransferase activity"/>
    <property type="evidence" value="ECO:0007669"/>
    <property type="project" value="TreeGrafter"/>
</dbReference>
<evidence type="ECO:0000313" key="2">
    <source>
        <dbReference type="Proteomes" id="UP000748308"/>
    </source>
</evidence>